<dbReference type="OrthoDB" id="8174403at2759"/>
<feature type="compositionally biased region" description="Basic and acidic residues" evidence="1">
    <location>
        <begin position="73"/>
        <end position="98"/>
    </location>
</feature>
<protein>
    <submittedName>
        <fullName evidence="3">IP21292p</fullName>
    </submittedName>
</protein>
<feature type="region of interest" description="Disordered" evidence="1">
    <location>
        <begin position="56"/>
        <end position="115"/>
    </location>
</feature>
<sequence length="149" mass="16606">DARKLNPLEKTHKMKVFALCSMLALLLAGAQSLPQNREGAAYTNEAIRQAQQTLLIPGCPDPERAGGHRAGRVRADTRQPAHQSLRDPRRPGALRGDKQPAVPGRPDRSQLSRRTTSLVSSLHFVLIVKFLTNKTKTLQVFKKKKKKKK</sequence>
<gene>
    <name evidence="3" type="primary">CG17127-RA</name>
</gene>
<name>A8WHC9_DROME</name>
<reference evidence="3" key="1">
    <citation type="submission" date="2007-10" db="EMBL/GenBank/DDBJ databases">
        <authorList>
            <person name="Stapleton M."/>
            <person name="Carlson J."/>
            <person name="Frise E."/>
            <person name="Kapadia B."/>
            <person name="Park S."/>
            <person name="Wan K."/>
            <person name="Yu C."/>
            <person name="Celniker S."/>
        </authorList>
    </citation>
    <scope>NUCLEOTIDE SEQUENCE</scope>
</reference>
<evidence type="ECO:0000256" key="1">
    <source>
        <dbReference type="SAM" id="MobiDB-lite"/>
    </source>
</evidence>
<dbReference type="EMBL" id="BT031075">
    <property type="protein sequence ID" value="ABW82134.1"/>
    <property type="molecule type" value="mRNA"/>
</dbReference>
<reference evidence="3" key="2">
    <citation type="submission" date="2008-06" db="EMBL/GenBank/DDBJ databases">
        <authorList>
            <person name="Carlson J."/>
            <person name="Booth B."/>
            <person name="Frise E."/>
            <person name="Park S."/>
            <person name="Wan K."/>
            <person name="Yu C."/>
            <person name="Celniker S."/>
        </authorList>
    </citation>
    <scope>NUCLEOTIDE SEQUENCE</scope>
</reference>
<organism evidence="3">
    <name type="scientific">Drosophila melanogaster</name>
    <name type="common">Fruit fly</name>
    <dbReference type="NCBI Taxonomy" id="7227"/>
    <lineage>
        <taxon>Eukaryota</taxon>
        <taxon>Metazoa</taxon>
        <taxon>Ecdysozoa</taxon>
        <taxon>Arthropoda</taxon>
        <taxon>Hexapoda</taxon>
        <taxon>Insecta</taxon>
        <taxon>Pterygota</taxon>
        <taxon>Neoptera</taxon>
        <taxon>Endopterygota</taxon>
        <taxon>Diptera</taxon>
        <taxon>Brachycera</taxon>
        <taxon>Muscomorpha</taxon>
        <taxon>Ephydroidea</taxon>
        <taxon>Drosophilidae</taxon>
        <taxon>Drosophila</taxon>
        <taxon>Sophophora</taxon>
    </lineage>
</organism>
<feature type="non-terminal residue" evidence="3">
    <location>
        <position position="1"/>
    </location>
</feature>
<feature type="non-terminal residue" evidence="3">
    <location>
        <position position="149"/>
    </location>
</feature>
<evidence type="ECO:0000313" key="3">
    <source>
        <dbReference type="EMBL" id="ABW82134.1"/>
    </source>
</evidence>
<proteinExistence type="evidence at transcript level"/>
<evidence type="ECO:0000256" key="2">
    <source>
        <dbReference type="SAM" id="SignalP"/>
    </source>
</evidence>
<dbReference type="ExpressionAtlas" id="A8WHC9">
    <property type="expression patterns" value="baseline and differential"/>
</dbReference>
<feature type="signal peptide" evidence="2">
    <location>
        <begin position="1"/>
        <end position="32"/>
    </location>
</feature>
<feature type="chain" id="PRO_5002731604" evidence="2">
    <location>
        <begin position="33"/>
        <end position="149"/>
    </location>
</feature>
<accession>A8WHC9</accession>
<dbReference type="Bgee" id="FBgn0032299">
    <property type="expression patterns" value="Expressed in adult tracheocyte (Drosophila) in body wall and 15 other cell types or tissues"/>
</dbReference>
<dbReference type="VEuPathDB" id="VectorBase:FBgn0032299"/>
<dbReference type="AlphaFoldDB" id="A8WHC9"/>
<keyword evidence="2" id="KW-0732">Signal</keyword>